<gene>
    <name evidence="1" type="ORF">H5410_042357</name>
</gene>
<evidence type="ECO:0008006" key="3">
    <source>
        <dbReference type="Google" id="ProtNLM"/>
    </source>
</evidence>
<name>A0A9J5XU38_SOLCO</name>
<sequence length="247" mass="28727">MIIHYVVNTAYQDVGPGAKPQRGSRIRQPNTSFAWDPEKYKLSFASLYLDEEALEWYRWLFQNKQLADRKHFTAKVMIRFRKQHLESQRCHLLNSGQLTTVIDYQSRFEDASLGYGDFNVLTSDIAYVSPQWSDITNSPLPQCCDEQSEGNNKTNVPKVFDDLSERSKDTSSIDISCKLSHLKLTIHTRCETDCDYEAKSEDKNDEEEIVTIRDGKVDPQHELELAQFWKKMFLIPSTCKLLHDDYN</sequence>
<evidence type="ECO:0000313" key="2">
    <source>
        <dbReference type="Proteomes" id="UP000824120"/>
    </source>
</evidence>
<dbReference type="Proteomes" id="UP000824120">
    <property type="component" value="Chromosome 8"/>
</dbReference>
<proteinExistence type="predicted"/>
<dbReference type="EMBL" id="JACXVP010000008">
    <property type="protein sequence ID" value="KAG5591843.1"/>
    <property type="molecule type" value="Genomic_DNA"/>
</dbReference>
<organism evidence="1 2">
    <name type="scientific">Solanum commersonii</name>
    <name type="common">Commerson's wild potato</name>
    <name type="synonym">Commerson's nightshade</name>
    <dbReference type="NCBI Taxonomy" id="4109"/>
    <lineage>
        <taxon>Eukaryota</taxon>
        <taxon>Viridiplantae</taxon>
        <taxon>Streptophyta</taxon>
        <taxon>Embryophyta</taxon>
        <taxon>Tracheophyta</taxon>
        <taxon>Spermatophyta</taxon>
        <taxon>Magnoliopsida</taxon>
        <taxon>eudicotyledons</taxon>
        <taxon>Gunneridae</taxon>
        <taxon>Pentapetalae</taxon>
        <taxon>asterids</taxon>
        <taxon>lamiids</taxon>
        <taxon>Solanales</taxon>
        <taxon>Solanaceae</taxon>
        <taxon>Solanoideae</taxon>
        <taxon>Solaneae</taxon>
        <taxon>Solanum</taxon>
    </lineage>
</organism>
<reference evidence="1 2" key="1">
    <citation type="submission" date="2020-09" db="EMBL/GenBank/DDBJ databases">
        <title>De no assembly of potato wild relative species, Solanum commersonii.</title>
        <authorList>
            <person name="Cho K."/>
        </authorList>
    </citation>
    <scope>NUCLEOTIDE SEQUENCE [LARGE SCALE GENOMIC DNA]</scope>
    <source>
        <strain evidence="1">LZ3.2</strain>
        <tissue evidence="1">Leaf</tissue>
    </source>
</reference>
<keyword evidence="2" id="KW-1185">Reference proteome</keyword>
<protein>
    <recommendedName>
        <fullName evidence="3">Retrotransposon gag domain-containing protein</fullName>
    </recommendedName>
</protein>
<dbReference type="AlphaFoldDB" id="A0A9J5XU38"/>
<comment type="caution">
    <text evidence="1">The sequence shown here is derived from an EMBL/GenBank/DDBJ whole genome shotgun (WGS) entry which is preliminary data.</text>
</comment>
<evidence type="ECO:0000313" key="1">
    <source>
        <dbReference type="EMBL" id="KAG5591843.1"/>
    </source>
</evidence>
<accession>A0A9J5XU38</accession>
<dbReference type="OrthoDB" id="10386798at2759"/>